<dbReference type="AlphaFoldDB" id="D8M9A2"/>
<dbReference type="GeneID" id="24921386"/>
<dbReference type="InParanoid" id="D8M9A2"/>
<dbReference type="RefSeq" id="XP_012898689.1">
    <property type="nucleotide sequence ID" value="XM_013043235.1"/>
</dbReference>
<dbReference type="EMBL" id="FN668688">
    <property type="protein sequence ID" value="CBK24641.2"/>
    <property type="molecule type" value="Genomic_DNA"/>
</dbReference>
<evidence type="ECO:0000313" key="2">
    <source>
        <dbReference type="Proteomes" id="UP000008312"/>
    </source>
</evidence>
<accession>D8M9A2</accession>
<gene>
    <name evidence="1" type="ORF">GSBLH_T00004355001</name>
</gene>
<reference evidence="1" key="1">
    <citation type="submission" date="2010-02" db="EMBL/GenBank/DDBJ databases">
        <title>Sequencing and annotation of the Blastocystis hominis genome.</title>
        <authorList>
            <person name="Wincker P."/>
        </authorList>
    </citation>
    <scope>NUCLEOTIDE SEQUENCE</scope>
    <source>
        <strain evidence="1">Singapore isolate B</strain>
    </source>
</reference>
<organism evidence="1">
    <name type="scientific">Blastocystis hominis</name>
    <dbReference type="NCBI Taxonomy" id="12968"/>
    <lineage>
        <taxon>Eukaryota</taxon>
        <taxon>Sar</taxon>
        <taxon>Stramenopiles</taxon>
        <taxon>Bigyra</taxon>
        <taxon>Opalozoa</taxon>
        <taxon>Opalinata</taxon>
        <taxon>Blastocystidae</taxon>
        <taxon>Blastocystis</taxon>
    </lineage>
</organism>
<proteinExistence type="predicted"/>
<evidence type="ECO:0000313" key="1">
    <source>
        <dbReference type="EMBL" id="CBK24641.2"/>
    </source>
</evidence>
<name>D8M9A2_BLAHO</name>
<protein>
    <submittedName>
        <fullName evidence="1">Uncharacterized protein</fullName>
    </submittedName>
</protein>
<dbReference type="Proteomes" id="UP000008312">
    <property type="component" value="Unassembled WGS sequence"/>
</dbReference>
<keyword evidence="2" id="KW-1185">Reference proteome</keyword>
<sequence length="65" mass="7150">MRKGLELAGKLRDEHPSEDAEELCLILQKANEAASYTSNCCVCYKEKKDHCVPNAVAVASSHSRT</sequence>